<dbReference type="RefSeq" id="WP_073611284.1">
    <property type="nucleotide sequence ID" value="NZ_MRCG01000038.1"/>
</dbReference>
<keyword evidence="4" id="KW-1185">Reference proteome</keyword>
<dbReference type="GO" id="GO:0016151">
    <property type="term" value="F:nickel cation binding"/>
    <property type="evidence" value="ECO:0007669"/>
    <property type="project" value="UniProtKB-UniRule"/>
</dbReference>
<dbReference type="PANTHER" id="PTHR36566">
    <property type="entry name" value="NICKEL INSERTION PROTEIN-RELATED"/>
    <property type="match status" value="1"/>
</dbReference>
<dbReference type="Gene3D" id="3.30.70.1380">
    <property type="entry name" value="Transcriptional regulatory protein pf0864 domain like"/>
    <property type="match status" value="1"/>
</dbReference>
<name>A0A1U7IXZ2_9CYAN</name>
<dbReference type="HAMAP" id="MF_01074">
    <property type="entry name" value="LarC"/>
    <property type="match status" value="1"/>
</dbReference>
<sequence>MKTLAYLDCPSGIAGDMCLAALVDAGVPLSYLHTQLATLGLSHEFTLTVTPTHRRGLRALHAEVALTSSPGEHRHGDHSHHAAAAEYDQGSGAAIAPSTVTRNLPAIEHLITQAALPDRAQRWSLAVFRRLAEAEAAVHGIAVDQVHFHEVGATDAIVDIVGTCLGLDYLGVEQLFCSPLPTGRGRVRAAHGWLPVPAPAVLKLLEQRQVPIYSNGLDGELVTPTGAAIVTALAESFGDPPAMTLRCTGLGAGGKELPVANVLRLWIGEAASPAIPVAAVVQSAPAEVPYDSDTVTLLETQVDDLLPQAVGYLYDRLLAAGALDLFTQPVAMKKSRPGLLITVLCRPEDEPHCTDILFAETSTLGIRRQTQQRWVLPRHTVTLETPYGPVALKLAYHPHTQAVLNVHPEYEDCAALARHHNIPWQTVHQTALSLWYQQADAAL</sequence>
<dbReference type="NCBIfam" id="TIGR00299">
    <property type="entry name" value="nickel pincer cofactor biosynthesis protein LarC"/>
    <property type="match status" value="1"/>
</dbReference>
<evidence type="ECO:0000256" key="2">
    <source>
        <dbReference type="HAMAP-Rule" id="MF_01074"/>
    </source>
</evidence>
<evidence type="ECO:0000313" key="3">
    <source>
        <dbReference type="EMBL" id="OKH43085.1"/>
    </source>
</evidence>
<dbReference type="STRING" id="549789.NIES30_25560"/>
<comment type="caution">
    <text evidence="3">The sequence shown here is derived from an EMBL/GenBank/DDBJ whole genome shotgun (WGS) entry which is preliminary data.</text>
</comment>
<dbReference type="Pfam" id="PF01969">
    <property type="entry name" value="Ni_insertion"/>
    <property type="match status" value="1"/>
</dbReference>
<dbReference type="Gene3D" id="3.10.20.300">
    <property type="entry name" value="mk0293 like domain"/>
    <property type="match status" value="1"/>
</dbReference>
<proteinExistence type="inferred from homology"/>
<protein>
    <recommendedName>
        <fullName evidence="2">Putative nickel insertion protein</fullName>
    </recommendedName>
</protein>
<dbReference type="Proteomes" id="UP000185557">
    <property type="component" value="Unassembled WGS sequence"/>
</dbReference>
<dbReference type="PANTHER" id="PTHR36566:SF1">
    <property type="entry name" value="PYRIDINIUM-3,5-BISTHIOCARBOXYLIC ACID MONONUCLEOTIDE NICKEL INSERTION PROTEIN"/>
    <property type="match status" value="1"/>
</dbReference>
<dbReference type="OrthoDB" id="9765625at2"/>
<dbReference type="AlphaFoldDB" id="A0A1U7IXZ2"/>
<evidence type="ECO:0000256" key="1">
    <source>
        <dbReference type="ARBA" id="ARBA00022596"/>
    </source>
</evidence>
<keyword evidence="2" id="KW-0456">Lyase</keyword>
<dbReference type="GO" id="GO:0016829">
    <property type="term" value="F:lyase activity"/>
    <property type="evidence" value="ECO:0007669"/>
    <property type="project" value="UniProtKB-UniRule"/>
</dbReference>
<gene>
    <name evidence="3" type="ORF">NIES30_25560</name>
</gene>
<comment type="similarity">
    <text evidence="2">Belongs to the LarC family.</text>
</comment>
<evidence type="ECO:0000313" key="4">
    <source>
        <dbReference type="Proteomes" id="UP000185557"/>
    </source>
</evidence>
<accession>A0A1U7IXZ2</accession>
<reference evidence="3 4" key="1">
    <citation type="submission" date="2016-11" db="EMBL/GenBank/DDBJ databases">
        <title>Draft Genome Sequences of Nine Cyanobacterial Strains from Diverse Habitats.</title>
        <authorList>
            <person name="Zhu T."/>
            <person name="Hou S."/>
            <person name="Lu X."/>
            <person name="Hess W.R."/>
        </authorList>
    </citation>
    <scope>NUCLEOTIDE SEQUENCE [LARGE SCALE GENOMIC DNA]</scope>
    <source>
        <strain evidence="3 4">NIES-30</strain>
    </source>
</reference>
<dbReference type="EMBL" id="MRCG01000038">
    <property type="protein sequence ID" value="OKH43085.1"/>
    <property type="molecule type" value="Genomic_DNA"/>
</dbReference>
<keyword evidence="1 2" id="KW-0533">Nickel</keyword>
<organism evidence="3 4">
    <name type="scientific">Phormidium tenue NIES-30</name>
    <dbReference type="NCBI Taxonomy" id="549789"/>
    <lineage>
        <taxon>Bacteria</taxon>
        <taxon>Bacillati</taxon>
        <taxon>Cyanobacteriota</taxon>
        <taxon>Cyanophyceae</taxon>
        <taxon>Oscillatoriophycideae</taxon>
        <taxon>Oscillatoriales</taxon>
        <taxon>Oscillatoriaceae</taxon>
        <taxon>Phormidium</taxon>
    </lineage>
</organism>
<dbReference type="InterPro" id="IPR002822">
    <property type="entry name" value="Ni_insertion"/>
</dbReference>